<evidence type="ECO:0000313" key="6">
    <source>
        <dbReference type="Proteomes" id="UP000595618"/>
    </source>
</evidence>
<feature type="domain" description="RNA-binding S4" evidence="4">
    <location>
        <begin position="4"/>
        <end position="66"/>
    </location>
</feature>
<dbReference type="Pfam" id="PF01728">
    <property type="entry name" value="FtsJ"/>
    <property type="match status" value="1"/>
</dbReference>
<gene>
    <name evidence="5" type="ORF">HYW89_03930</name>
</gene>
<dbReference type="SMART" id="SM00363">
    <property type="entry name" value="S4"/>
    <property type="match status" value="1"/>
</dbReference>
<dbReference type="InterPro" id="IPR002877">
    <property type="entry name" value="RNA_MeTrfase_FtsJ_dom"/>
</dbReference>
<protein>
    <submittedName>
        <fullName evidence="5">TlyA family RNA methyltransferase</fullName>
    </submittedName>
</protein>
<dbReference type="InterPro" id="IPR004538">
    <property type="entry name" value="Hemolysin_A/TlyA"/>
</dbReference>
<dbReference type="SUPFAM" id="SSF55174">
    <property type="entry name" value="Alpha-L RNA-binding motif"/>
    <property type="match status" value="1"/>
</dbReference>
<evidence type="ECO:0000256" key="3">
    <source>
        <dbReference type="PROSITE-ProRule" id="PRU00182"/>
    </source>
</evidence>
<dbReference type="PANTHER" id="PTHR32319:SF0">
    <property type="entry name" value="BACTERIAL HEMOLYSIN-LIKE PROTEIN"/>
    <property type="match status" value="1"/>
</dbReference>
<dbReference type="GO" id="GO:0008168">
    <property type="term" value="F:methyltransferase activity"/>
    <property type="evidence" value="ECO:0007669"/>
    <property type="project" value="UniProtKB-KW"/>
</dbReference>
<evidence type="ECO:0000256" key="2">
    <source>
        <dbReference type="ARBA" id="ARBA00029460"/>
    </source>
</evidence>
<dbReference type="EMBL" id="CP066690">
    <property type="protein sequence ID" value="QQG45118.1"/>
    <property type="molecule type" value="Genomic_DNA"/>
</dbReference>
<proteinExistence type="inferred from homology"/>
<evidence type="ECO:0000256" key="1">
    <source>
        <dbReference type="ARBA" id="ARBA00022884"/>
    </source>
</evidence>
<dbReference type="NCBIfam" id="TIGR00478">
    <property type="entry name" value="tly"/>
    <property type="match status" value="1"/>
</dbReference>
<dbReference type="PANTHER" id="PTHR32319">
    <property type="entry name" value="BACTERIAL HEMOLYSIN-LIKE PROTEIN"/>
    <property type="match status" value="1"/>
</dbReference>
<accession>A0A7T5RJ80</accession>
<dbReference type="GO" id="GO:0032259">
    <property type="term" value="P:methylation"/>
    <property type="evidence" value="ECO:0007669"/>
    <property type="project" value="UniProtKB-KW"/>
</dbReference>
<dbReference type="InterPro" id="IPR002942">
    <property type="entry name" value="S4_RNA-bd"/>
</dbReference>
<sequence>MSKRRLDEAIIRLGLSKDKQEAFITVTEGRVLVDGQKAVSPAQLVSPQAKIEIREEPLYVGRGAYKLEAALKKFGINVKDKICADIGAATGGFTQVLLLYGAKRVYAIDTARGKIALKIRREPHVVVMESVDARDIKKLPESVDIVTMDVSLIPLRELLPHTRRFLKPKGEVIALFKPQYETRDPKILRHGVVQDDVARGKLLQDFIDWTEKSGWRIMDQMESPIKGDKGNIEYMLWLHLS</sequence>
<comment type="similarity">
    <text evidence="2">Belongs to the TlyA family.</text>
</comment>
<organism evidence="5 6">
    <name type="scientific">Candidatus Sungiibacteriota bacterium</name>
    <dbReference type="NCBI Taxonomy" id="2750080"/>
    <lineage>
        <taxon>Bacteria</taxon>
        <taxon>Candidatus Sungiibacteriota</taxon>
    </lineage>
</organism>
<dbReference type="Proteomes" id="UP000595618">
    <property type="component" value="Chromosome"/>
</dbReference>
<reference evidence="5 6" key="1">
    <citation type="submission" date="2020-07" db="EMBL/GenBank/DDBJ databases">
        <title>Huge and variable diversity of episymbiotic CPR bacteria and DPANN archaea in groundwater ecosystems.</title>
        <authorList>
            <person name="He C.Y."/>
            <person name="Keren R."/>
            <person name="Whittaker M."/>
            <person name="Farag I.F."/>
            <person name="Doudna J."/>
            <person name="Cate J.H.D."/>
            <person name="Banfield J.F."/>
        </authorList>
    </citation>
    <scope>NUCLEOTIDE SEQUENCE [LARGE SCALE GENOMIC DNA]</scope>
    <source>
        <strain evidence="5">NC_groundwater_541_Ag_S-0.1um_46_50</strain>
    </source>
</reference>
<dbReference type="GO" id="GO:0003723">
    <property type="term" value="F:RNA binding"/>
    <property type="evidence" value="ECO:0007669"/>
    <property type="project" value="UniProtKB-KW"/>
</dbReference>
<dbReference type="InterPro" id="IPR029063">
    <property type="entry name" value="SAM-dependent_MTases_sf"/>
</dbReference>
<dbReference type="CDD" id="cd02440">
    <property type="entry name" value="AdoMet_MTases"/>
    <property type="match status" value="1"/>
</dbReference>
<keyword evidence="1 3" id="KW-0694">RNA-binding</keyword>
<keyword evidence="5" id="KW-0489">Methyltransferase</keyword>
<dbReference type="InterPro" id="IPR047048">
    <property type="entry name" value="TlyA"/>
</dbReference>
<dbReference type="PROSITE" id="PS50889">
    <property type="entry name" value="S4"/>
    <property type="match status" value="1"/>
</dbReference>
<dbReference type="InterPro" id="IPR036986">
    <property type="entry name" value="S4_RNA-bd_sf"/>
</dbReference>
<dbReference type="Gene3D" id="3.40.50.150">
    <property type="entry name" value="Vaccinia Virus protein VP39"/>
    <property type="match status" value="1"/>
</dbReference>
<dbReference type="SUPFAM" id="SSF53335">
    <property type="entry name" value="S-adenosyl-L-methionine-dependent methyltransferases"/>
    <property type="match status" value="1"/>
</dbReference>
<evidence type="ECO:0000313" key="5">
    <source>
        <dbReference type="EMBL" id="QQG45118.1"/>
    </source>
</evidence>
<name>A0A7T5RJ80_9BACT</name>
<keyword evidence="5" id="KW-0808">Transferase</keyword>
<evidence type="ECO:0000259" key="4">
    <source>
        <dbReference type="SMART" id="SM00363"/>
    </source>
</evidence>
<dbReference type="CDD" id="cd00165">
    <property type="entry name" value="S4"/>
    <property type="match status" value="1"/>
</dbReference>
<dbReference type="AlphaFoldDB" id="A0A7T5RJ80"/>
<dbReference type="Gene3D" id="3.10.290.10">
    <property type="entry name" value="RNA-binding S4 domain"/>
    <property type="match status" value="1"/>
</dbReference>